<keyword evidence="1" id="KW-1133">Transmembrane helix</keyword>
<evidence type="ECO:0000313" key="2">
    <source>
        <dbReference type="EMBL" id="CAK9181918.1"/>
    </source>
</evidence>
<protein>
    <submittedName>
        <fullName evidence="2">Uncharacterized protein</fullName>
    </submittedName>
</protein>
<keyword evidence="3" id="KW-1185">Reference proteome</keyword>
<accession>A0ABC8ULJ1</accession>
<keyword evidence="1" id="KW-0472">Membrane</keyword>
<name>A0ABC8ULJ1_9AQUA</name>
<feature type="transmembrane region" description="Helical" evidence="1">
    <location>
        <begin position="70"/>
        <end position="87"/>
    </location>
</feature>
<comment type="caution">
    <text evidence="2">The sequence shown here is derived from an EMBL/GenBank/DDBJ whole genome shotgun (WGS) entry which is preliminary data.</text>
</comment>
<evidence type="ECO:0000256" key="1">
    <source>
        <dbReference type="SAM" id="Phobius"/>
    </source>
</evidence>
<dbReference type="EMBL" id="CAUOFW020008180">
    <property type="protein sequence ID" value="CAK9181918.1"/>
    <property type="molecule type" value="Genomic_DNA"/>
</dbReference>
<gene>
    <name evidence="2" type="ORF">ILEXP_LOCUS52027</name>
</gene>
<keyword evidence="1" id="KW-0812">Transmembrane</keyword>
<proteinExistence type="predicted"/>
<dbReference type="AlphaFoldDB" id="A0ABC8ULJ1"/>
<sequence length="98" mass="10847">MLAELYKCRRENLVVLAFDCMSQTCSVSSQGKLHMKPTFGNKWSPFGPLMLDRPFSGLEGRGFGGSMRRFAISIGLMALSMVSFVVPDDNADFDKSKS</sequence>
<reference evidence="2 3" key="1">
    <citation type="submission" date="2024-02" db="EMBL/GenBank/DDBJ databases">
        <authorList>
            <person name="Vignale AGUSTIN F."/>
            <person name="Sosa J E."/>
            <person name="Modenutti C."/>
        </authorList>
    </citation>
    <scope>NUCLEOTIDE SEQUENCE [LARGE SCALE GENOMIC DNA]</scope>
</reference>
<organism evidence="2 3">
    <name type="scientific">Ilex paraguariensis</name>
    <name type="common">yerba mate</name>
    <dbReference type="NCBI Taxonomy" id="185542"/>
    <lineage>
        <taxon>Eukaryota</taxon>
        <taxon>Viridiplantae</taxon>
        <taxon>Streptophyta</taxon>
        <taxon>Embryophyta</taxon>
        <taxon>Tracheophyta</taxon>
        <taxon>Spermatophyta</taxon>
        <taxon>Magnoliopsida</taxon>
        <taxon>eudicotyledons</taxon>
        <taxon>Gunneridae</taxon>
        <taxon>Pentapetalae</taxon>
        <taxon>asterids</taxon>
        <taxon>campanulids</taxon>
        <taxon>Aquifoliales</taxon>
        <taxon>Aquifoliaceae</taxon>
        <taxon>Ilex</taxon>
    </lineage>
</organism>
<evidence type="ECO:0000313" key="3">
    <source>
        <dbReference type="Proteomes" id="UP001642360"/>
    </source>
</evidence>
<dbReference type="Proteomes" id="UP001642360">
    <property type="component" value="Unassembled WGS sequence"/>
</dbReference>